<dbReference type="Gene3D" id="3.80.10.10">
    <property type="entry name" value="Ribonuclease Inhibitor"/>
    <property type="match status" value="1"/>
</dbReference>
<keyword evidence="1" id="KW-0433">Leucine-rich repeat</keyword>
<dbReference type="Gramene" id="ORUFI01G26860.2">
    <property type="protein sequence ID" value="ORUFI01G26860.2"/>
    <property type="gene ID" value="ORUFI01G26860"/>
</dbReference>
<name>A0A0E0MZS3_ORYRU</name>
<dbReference type="InterPro" id="IPR050710">
    <property type="entry name" value="Band7/mec-2_domain"/>
</dbReference>
<reference evidence="5" key="2">
    <citation type="submission" date="2015-06" db="UniProtKB">
        <authorList>
            <consortium name="EnsemblPlants"/>
        </authorList>
    </citation>
    <scope>IDENTIFICATION</scope>
</reference>
<keyword evidence="3" id="KW-0472">Membrane</keyword>
<feature type="transmembrane region" description="Helical" evidence="3">
    <location>
        <begin position="290"/>
        <end position="308"/>
    </location>
</feature>
<keyword evidence="3" id="KW-0812">Transmembrane</keyword>
<dbReference type="PANTHER" id="PTHR43327">
    <property type="entry name" value="STOMATIN-LIKE PROTEIN 2, MITOCHONDRIAL"/>
    <property type="match status" value="1"/>
</dbReference>
<dbReference type="PANTHER" id="PTHR43327:SF10">
    <property type="entry name" value="STOMATIN-LIKE PROTEIN 2, MITOCHONDRIAL"/>
    <property type="match status" value="1"/>
</dbReference>
<evidence type="ECO:0000256" key="2">
    <source>
        <dbReference type="ARBA" id="ARBA00022737"/>
    </source>
</evidence>
<organism evidence="5 6">
    <name type="scientific">Oryza rufipogon</name>
    <name type="common">Brownbeard rice</name>
    <name type="synonym">Asian wild rice</name>
    <dbReference type="NCBI Taxonomy" id="4529"/>
    <lineage>
        <taxon>Eukaryota</taxon>
        <taxon>Viridiplantae</taxon>
        <taxon>Streptophyta</taxon>
        <taxon>Embryophyta</taxon>
        <taxon>Tracheophyta</taxon>
        <taxon>Spermatophyta</taxon>
        <taxon>Magnoliopsida</taxon>
        <taxon>Liliopsida</taxon>
        <taxon>Poales</taxon>
        <taxon>Poaceae</taxon>
        <taxon>BOP clade</taxon>
        <taxon>Oryzoideae</taxon>
        <taxon>Oryzeae</taxon>
        <taxon>Oryzinae</taxon>
        <taxon>Oryza</taxon>
    </lineage>
</organism>
<proteinExistence type="predicted"/>
<dbReference type="InterPro" id="IPR032675">
    <property type="entry name" value="LRR_dom_sf"/>
</dbReference>
<sequence length="351" mass="38808">MPPEGLFGKKTLLTLPPRTLAAAARSPSSPTLFLSLSRRRRLRLPGRFVSSSPSIVPATITGPLNLSRHRTCSPSSPTLSLSLSHRLCLAPPPPPRAVVAVASRRRRPPPPPSSAPQTLAAAARSLSSHLLPRCSFFRYYSRDDVSSIVLEKKTFLVERFDKYVKTLGSGIHVLAPLVDHIAYVHSLKEEAIPIPDQSAITKDNISIQIDGVLYVKCQQFASLIRATSTYEALLAFKKAVTTSDGIFLNWREQDVDPCNWKDVRCDSHTKRVGVVAVTIPFLILSSSHNGFGRIWIVLAIYMSIRAFISTWRNQKMRGIYVLLLGILLFDLTLQVPSVLLGLLSIGCLLYF</sequence>
<dbReference type="SUPFAM" id="SSF117892">
    <property type="entry name" value="Band 7/SPFH domain"/>
    <property type="match status" value="1"/>
</dbReference>
<evidence type="ECO:0000256" key="1">
    <source>
        <dbReference type="ARBA" id="ARBA00022614"/>
    </source>
</evidence>
<keyword evidence="2" id="KW-0677">Repeat</keyword>
<dbReference type="InterPro" id="IPR036013">
    <property type="entry name" value="Band_7/SPFH_dom_sf"/>
</dbReference>
<dbReference type="GO" id="GO:0007005">
    <property type="term" value="P:mitochondrion organization"/>
    <property type="evidence" value="ECO:0007669"/>
    <property type="project" value="TreeGrafter"/>
</dbReference>
<dbReference type="GO" id="GO:0005739">
    <property type="term" value="C:mitochondrion"/>
    <property type="evidence" value="ECO:0007669"/>
    <property type="project" value="TreeGrafter"/>
</dbReference>
<dbReference type="Proteomes" id="UP000008022">
    <property type="component" value="Unassembled WGS sequence"/>
</dbReference>
<feature type="domain" description="Leucine-rich repeat-containing N-terminal plant-type" evidence="4">
    <location>
        <begin position="231"/>
        <end position="266"/>
    </location>
</feature>
<keyword evidence="3" id="KW-1133">Transmembrane helix</keyword>
<protein>
    <recommendedName>
        <fullName evidence="4">Leucine-rich repeat-containing N-terminal plant-type domain-containing protein</fullName>
    </recommendedName>
</protein>
<evidence type="ECO:0000313" key="5">
    <source>
        <dbReference type="EnsemblPlants" id="ORUFI01G26860.2"/>
    </source>
</evidence>
<keyword evidence="6" id="KW-1185">Reference proteome</keyword>
<accession>A0A0E0MZS3</accession>
<feature type="transmembrane region" description="Helical" evidence="3">
    <location>
        <begin position="320"/>
        <end position="345"/>
    </location>
</feature>
<evidence type="ECO:0000259" key="4">
    <source>
        <dbReference type="Pfam" id="PF08263"/>
    </source>
</evidence>
<dbReference type="AlphaFoldDB" id="A0A0E0MZS3"/>
<evidence type="ECO:0000313" key="6">
    <source>
        <dbReference type="Proteomes" id="UP000008022"/>
    </source>
</evidence>
<dbReference type="Pfam" id="PF08263">
    <property type="entry name" value="LRRNT_2"/>
    <property type="match status" value="1"/>
</dbReference>
<dbReference type="EnsemblPlants" id="ORUFI01G26860.2">
    <property type="protein sequence ID" value="ORUFI01G26860.2"/>
    <property type="gene ID" value="ORUFI01G26860"/>
</dbReference>
<reference evidence="6" key="1">
    <citation type="submission" date="2013-06" db="EMBL/GenBank/DDBJ databases">
        <authorList>
            <person name="Zhao Q."/>
        </authorList>
    </citation>
    <scope>NUCLEOTIDE SEQUENCE</scope>
    <source>
        <strain evidence="6">cv. W1943</strain>
    </source>
</reference>
<dbReference type="InterPro" id="IPR013210">
    <property type="entry name" value="LRR_N_plant-typ"/>
</dbReference>
<evidence type="ECO:0000256" key="3">
    <source>
        <dbReference type="SAM" id="Phobius"/>
    </source>
</evidence>